<name>B2IHY7_BEII9</name>
<dbReference type="AlphaFoldDB" id="B2IHY7"/>
<feature type="domain" description="HTH cro/C1-type" evidence="1">
    <location>
        <begin position="5"/>
        <end position="59"/>
    </location>
</feature>
<protein>
    <submittedName>
        <fullName evidence="2">Transcriptional regulator, XRE family</fullName>
    </submittedName>
</protein>
<dbReference type="HOGENOM" id="CLU_1736977_0_0_5"/>
<evidence type="ECO:0000259" key="1">
    <source>
        <dbReference type="PROSITE" id="PS50943"/>
    </source>
</evidence>
<dbReference type="KEGG" id="bid:Bind_2421"/>
<dbReference type="SMART" id="SM00530">
    <property type="entry name" value="HTH_XRE"/>
    <property type="match status" value="1"/>
</dbReference>
<dbReference type="CDD" id="cd00093">
    <property type="entry name" value="HTH_XRE"/>
    <property type="match status" value="1"/>
</dbReference>
<dbReference type="InterPro" id="IPR001387">
    <property type="entry name" value="Cro/C1-type_HTH"/>
</dbReference>
<dbReference type="GO" id="GO:0003677">
    <property type="term" value="F:DNA binding"/>
    <property type="evidence" value="ECO:0007669"/>
    <property type="project" value="InterPro"/>
</dbReference>
<gene>
    <name evidence="2" type="ordered locus">Bind_2421</name>
</gene>
<proteinExistence type="predicted"/>
<sequence length="150" mass="16582">MVNNLKKIRNRLGLTQIQAAEAMGTTKNQLIKLEKGERRLSDVWIDRAAKAYGVDPGELVSERMEGAITRLDNQMARSLNESLGRDETIAMLQGILSAFLQSESKVCAAAETILTVAENQPSGSRDIDRINNIRTSALISIRLFLPAEQK</sequence>
<accession>B2IHY7</accession>
<dbReference type="Gene3D" id="1.10.260.40">
    <property type="entry name" value="lambda repressor-like DNA-binding domains"/>
    <property type="match status" value="1"/>
</dbReference>
<reference evidence="2 3" key="2">
    <citation type="journal article" date="2010" name="J. Bacteriol.">
        <title>Complete genome sequence of Beijerinckia indica subsp. indica.</title>
        <authorList>
            <person name="Tamas I."/>
            <person name="Dedysh S.N."/>
            <person name="Liesack W."/>
            <person name="Stott M.B."/>
            <person name="Alam M."/>
            <person name="Murrell J.C."/>
            <person name="Dunfield P.F."/>
        </authorList>
    </citation>
    <scope>NUCLEOTIDE SEQUENCE [LARGE SCALE GENOMIC DNA]</scope>
    <source>
        <strain evidence="3">ATCC 9039 / DSM 1715 / NCIMB 8712</strain>
    </source>
</reference>
<reference evidence="3" key="1">
    <citation type="submission" date="2008-03" db="EMBL/GenBank/DDBJ databases">
        <title>Complete sequence of chromosome of Beijerinckia indica subsp. indica ATCC 9039.</title>
        <authorList>
            <consortium name="US DOE Joint Genome Institute"/>
            <person name="Copeland A."/>
            <person name="Lucas S."/>
            <person name="Lapidus A."/>
            <person name="Glavina del Rio T."/>
            <person name="Dalin E."/>
            <person name="Tice H."/>
            <person name="Bruce D."/>
            <person name="Goodwin L."/>
            <person name="Pitluck S."/>
            <person name="LaButti K."/>
            <person name="Schmutz J."/>
            <person name="Larimer F."/>
            <person name="Land M."/>
            <person name="Hauser L."/>
            <person name="Kyrpides N."/>
            <person name="Mikhailova N."/>
            <person name="Dunfield P.F."/>
            <person name="Dedysh S.N."/>
            <person name="Liesack W."/>
            <person name="Saw J.H."/>
            <person name="Alam M."/>
            <person name="Chen Y."/>
            <person name="Murrell J.C."/>
            <person name="Richardson P."/>
        </authorList>
    </citation>
    <scope>NUCLEOTIDE SEQUENCE [LARGE SCALE GENOMIC DNA]</scope>
    <source>
        <strain evidence="3">ATCC 9039 / DSM 1715 / NCIMB 8712</strain>
    </source>
</reference>
<dbReference type="eggNOG" id="COG1476">
    <property type="taxonomic scope" value="Bacteria"/>
</dbReference>
<dbReference type="PROSITE" id="PS50943">
    <property type="entry name" value="HTH_CROC1"/>
    <property type="match status" value="1"/>
</dbReference>
<dbReference type="RefSeq" id="WP_012385383.1">
    <property type="nucleotide sequence ID" value="NC_010581.1"/>
</dbReference>
<organism evidence="2 3">
    <name type="scientific">Beijerinckia indica subsp. indica (strain ATCC 9039 / DSM 1715 / NCIMB 8712)</name>
    <dbReference type="NCBI Taxonomy" id="395963"/>
    <lineage>
        <taxon>Bacteria</taxon>
        <taxon>Pseudomonadati</taxon>
        <taxon>Pseudomonadota</taxon>
        <taxon>Alphaproteobacteria</taxon>
        <taxon>Hyphomicrobiales</taxon>
        <taxon>Beijerinckiaceae</taxon>
        <taxon>Beijerinckia</taxon>
    </lineage>
</organism>
<evidence type="ECO:0000313" key="3">
    <source>
        <dbReference type="Proteomes" id="UP000001695"/>
    </source>
</evidence>
<dbReference type="Proteomes" id="UP000001695">
    <property type="component" value="Chromosome"/>
</dbReference>
<keyword evidence="3" id="KW-1185">Reference proteome</keyword>
<dbReference type="OrthoDB" id="528805at2"/>
<dbReference type="InterPro" id="IPR010982">
    <property type="entry name" value="Lambda_DNA-bd_dom_sf"/>
</dbReference>
<evidence type="ECO:0000313" key="2">
    <source>
        <dbReference type="EMBL" id="ACB96030.1"/>
    </source>
</evidence>
<dbReference type="Pfam" id="PF01381">
    <property type="entry name" value="HTH_3"/>
    <property type="match status" value="1"/>
</dbReference>
<dbReference type="SUPFAM" id="SSF47413">
    <property type="entry name" value="lambda repressor-like DNA-binding domains"/>
    <property type="match status" value="1"/>
</dbReference>
<dbReference type="EMBL" id="CP001016">
    <property type="protein sequence ID" value="ACB96030.1"/>
    <property type="molecule type" value="Genomic_DNA"/>
</dbReference>